<dbReference type="EMBL" id="SSTD01004451">
    <property type="protein sequence ID" value="TYK23544.1"/>
    <property type="molecule type" value="Genomic_DNA"/>
</dbReference>
<dbReference type="InterPro" id="IPR040389">
    <property type="entry name" value="SMR"/>
</dbReference>
<evidence type="ECO:0000313" key="5">
    <source>
        <dbReference type="EMBL" id="TYK23544.1"/>
    </source>
</evidence>
<dbReference type="GO" id="GO:0005634">
    <property type="term" value="C:nucleus"/>
    <property type="evidence" value="ECO:0007669"/>
    <property type="project" value="TreeGrafter"/>
</dbReference>
<sequence>MSLPEMEKTDKNGDECLTPKSYACRIPTFSKCPPPPKKKAVTGRKLAPPTSGYFQPPDLDALFSIPPSSRWEACA</sequence>
<dbReference type="GO" id="GO:0004860">
    <property type="term" value="F:protein kinase inhibitor activity"/>
    <property type="evidence" value="ECO:0007669"/>
    <property type="project" value="UniProtKB-KW"/>
</dbReference>
<dbReference type="STRING" id="1194695.A0A5A7SNA9"/>
<reference evidence="6 7" key="1">
    <citation type="submission" date="2019-08" db="EMBL/GenBank/DDBJ databases">
        <title>Draft genome sequences of two oriental melons (Cucumis melo L. var makuwa).</title>
        <authorList>
            <person name="Kwon S.-Y."/>
        </authorList>
    </citation>
    <scope>NUCLEOTIDE SEQUENCE [LARGE SCALE GENOMIC DNA]</scope>
    <source>
        <strain evidence="7">cv. Chang Bougi</strain>
        <strain evidence="6">cv. SW 3</strain>
        <tissue evidence="4">Leaf</tissue>
    </source>
</reference>
<feature type="region of interest" description="Disordered" evidence="3">
    <location>
        <begin position="33"/>
        <end position="53"/>
    </location>
</feature>
<evidence type="ECO:0000256" key="3">
    <source>
        <dbReference type="SAM" id="MobiDB-lite"/>
    </source>
</evidence>
<dbReference type="AlphaFoldDB" id="A0A5A7SNA9"/>
<accession>A0A5A7SNA9</accession>
<evidence type="ECO:0000256" key="2">
    <source>
        <dbReference type="ARBA" id="ARBA00023306"/>
    </source>
</evidence>
<evidence type="ECO:0000313" key="6">
    <source>
        <dbReference type="Proteomes" id="UP000321393"/>
    </source>
</evidence>
<dbReference type="Proteomes" id="UP000321393">
    <property type="component" value="Unassembled WGS sequence"/>
</dbReference>
<keyword evidence="2" id="KW-0131">Cell cycle</keyword>
<comment type="caution">
    <text evidence="4">The sequence shown here is derived from an EMBL/GenBank/DDBJ whole genome shotgun (WGS) entry which is preliminary data.</text>
</comment>
<name>A0A5A7SNA9_CUCMM</name>
<dbReference type="EMBL" id="SSTE01021239">
    <property type="protein sequence ID" value="KAA0032664.1"/>
    <property type="molecule type" value="Genomic_DNA"/>
</dbReference>
<protein>
    <submittedName>
        <fullName evidence="4">Cyclin-dependent protein kinase inhibitor SMR2</fullName>
    </submittedName>
</protein>
<dbReference type="OrthoDB" id="650965at2759"/>
<evidence type="ECO:0000313" key="7">
    <source>
        <dbReference type="Proteomes" id="UP000321947"/>
    </source>
</evidence>
<gene>
    <name evidence="5" type="ORF">E5676_scaffold500G00480</name>
    <name evidence="4" type="ORF">E6C27_scaffold184G00490</name>
</gene>
<dbReference type="PANTHER" id="PTHR33142:SF110">
    <property type="entry name" value="CYCLIN-DEPENDENT PROTEIN KINASE INHIBITOR SMR4"/>
    <property type="match status" value="1"/>
</dbReference>
<keyword evidence="1" id="KW-0649">Protein kinase inhibitor</keyword>
<proteinExistence type="predicted"/>
<organism evidence="4 6">
    <name type="scientific">Cucumis melo var. makuwa</name>
    <name type="common">Oriental melon</name>
    <dbReference type="NCBI Taxonomy" id="1194695"/>
    <lineage>
        <taxon>Eukaryota</taxon>
        <taxon>Viridiplantae</taxon>
        <taxon>Streptophyta</taxon>
        <taxon>Embryophyta</taxon>
        <taxon>Tracheophyta</taxon>
        <taxon>Spermatophyta</taxon>
        <taxon>Magnoliopsida</taxon>
        <taxon>eudicotyledons</taxon>
        <taxon>Gunneridae</taxon>
        <taxon>Pentapetalae</taxon>
        <taxon>rosids</taxon>
        <taxon>fabids</taxon>
        <taxon>Cucurbitales</taxon>
        <taxon>Cucurbitaceae</taxon>
        <taxon>Benincaseae</taxon>
        <taxon>Cucumis</taxon>
    </lineage>
</organism>
<dbReference type="PANTHER" id="PTHR33142">
    <property type="entry name" value="CYCLIN-DEPENDENT PROTEIN KINASE INHIBITOR SMR13"/>
    <property type="match status" value="1"/>
</dbReference>
<evidence type="ECO:0000256" key="1">
    <source>
        <dbReference type="ARBA" id="ARBA00023013"/>
    </source>
</evidence>
<dbReference type="GO" id="GO:0032875">
    <property type="term" value="P:regulation of DNA endoreduplication"/>
    <property type="evidence" value="ECO:0007669"/>
    <property type="project" value="InterPro"/>
</dbReference>
<evidence type="ECO:0000313" key="4">
    <source>
        <dbReference type="EMBL" id="KAA0032664.1"/>
    </source>
</evidence>
<dbReference type="Proteomes" id="UP000321947">
    <property type="component" value="Unassembled WGS sequence"/>
</dbReference>